<protein>
    <submittedName>
        <fullName evidence="3">VWA domain-containing protein</fullName>
    </submittedName>
</protein>
<keyword evidence="1" id="KW-0812">Transmembrane</keyword>
<feature type="transmembrane region" description="Helical" evidence="1">
    <location>
        <begin position="299"/>
        <end position="321"/>
    </location>
</feature>
<evidence type="ECO:0000313" key="4">
    <source>
        <dbReference type="Proteomes" id="UP000829517"/>
    </source>
</evidence>
<dbReference type="SMART" id="SM00327">
    <property type="entry name" value="VWA"/>
    <property type="match status" value="1"/>
</dbReference>
<evidence type="ECO:0000313" key="3">
    <source>
        <dbReference type="EMBL" id="MCF8715558.1"/>
    </source>
</evidence>
<evidence type="ECO:0000256" key="1">
    <source>
        <dbReference type="SAM" id="Phobius"/>
    </source>
</evidence>
<dbReference type="InterPro" id="IPR036465">
    <property type="entry name" value="vWFA_dom_sf"/>
</dbReference>
<keyword evidence="1" id="KW-0472">Membrane</keyword>
<dbReference type="InterPro" id="IPR050768">
    <property type="entry name" value="UPF0353/GerABKA_families"/>
</dbReference>
<proteinExistence type="predicted"/>
<reference evidence="3 4" key="1">
    <citation type="submission" date="2021-01" db="EMBL/GenBank/DDBJ databases">
        <title>Genome sequencing of Joostella atrarenae M1-2 (= KCTC 23194).</title>
        <authorList>
            <person name="Zakaria M.R."/>
            <person name="Lam M.Q."/>
            <person name="Chong C.S."/>
        </authorList>
    </citation>
    <scope>NUCLEOTIDE SEQUENCE [LARGE SCALE GENOMIC DNA]</scope>
    <source>
        <strain evidence="3 4">M1-2</strain>
    </source>
</reference>
<organism evidence="3 4">
    <name type="scientific">Joostella atrarenae</name>
    <dbReference type="NCBI Taxonomy" id="679257"/>
    <lineage>
        <taxon>Bacteria</taxon>
        <taxon>Pseudomonadati</taxon>
        <taxon>Bacteroidota</taxon>
        <taxon>Flavobacteriia</taxon>
        <taxon>Flavobacteriales</taxon>
        <taxon>Flavobacteriaceae</taxon>
        <taxon>Joostella</taxon>
    </lineage>
</organism>
<dbReference type="PANTHER" id="PTHR22550">
    <property type="entry name" value="SPORE GERMINATION PROTEIN"/>
    <property type="match status" value="1"/>
</dbReference>
<dbReference type="SUPFAM" id="SSF53300">
    <property type="entry name" value="vWA-like"/>
    <property type="match status" value="1"/>
</dbReference>
<dbReference type="PANTHER" id="PTHR22550:SF18">
    <property type="entry name" value="VWFA DOMAIN-CONTAINING PROTEIN"/>
    <property type="match status" value="1"/>
</dbReference>
<keyword evidence="4" id="KW-1185">Reference proteome</keyword>
<name>A0ABS9J5F0_9FLAO</name>
<evidence type="ECO:0000259" key="2">
    <source>
        <dbReference type="PROSITE" id="PS50234"/>
    </source>
</evidence>
<dbReference type="EMBL" id="JAETXX010000008">
    <property type="protein sequence ID" value="MCF8715558.1"/>
    <property type="molecule type" value="Genomic_DNA"/>
</dbReference>
<dbReference type="PROSITE" id="PS50234">
    <property type="entry name" value="VWFA"/>
    <property type="match status" value="1"/>
</dbReference>
<comment type="caution">
    <text evidence="3">The sequence shown here is derived from an EMBL/GenBank/DDBJ whole genome shotgun (WGS) entry which is preliminary data.</text>
</comment>
<dbReference type="Pfam" id="PF00092">
    <property type="entry name" value="VWA"/>
    <property type="match status" value="1"/>
</dbReference>
<feature type="domain" description="VWFA" evidence="2">
    <location>
        <begin position="98"/>
        <end position="280"/>
    </location>
</feature>
<gene>
    <name evidence="3" type="ORF">JM658_12050</name>
</gene>
<dbReference type="InterPro" id="IPR002035">
    <property type="entry name" value="VWF_A"/>
</dbReference>
<feature type="transmembrane region" description="Helical" evidence="1">
    <location>
        <begin position="6"/>
        <end position="26"/>
    </location>
</feature>
<dbReference type="Proteomes" id="UP000829517">
    <property type="component" value="Unassembled WGS sequence"/>
</dbReference>
<dbReference type="RefSeq" id="WP_236959524.1">
    <property type="nucleotide sequence ID" value="NZ_JAETXX010000008.1"/>
</dbReference>
<dbReference type="Gene3D" id="3.40.50.410">
    <property type="entry name" value="von Willebrand factor, type A domain"/>
    <property type="match status" value="1"/>
</dbReference>
<sequence>MPDNFEIANLWVFFLIPLPFLVYVLFPSVRIKSASLFYPVFDYAVEYTNQKPKKAALVKRRNLFVWICMFLCWILILGALSSPQLVGKPEMKVKTSRNFLIAADISFSMAQKDWEIDGKKVRRWDAVKDVMHDFIKKREGDRMGLIFFGSSSYIQAPFTPDLEVVDQMLEEADVGMAGQMTHIGKAITKGVGMFEKDTIKTKVMLLLTDGVDAGTDILPLDAADIAQKDTVRIYTVGIGDPGGAGNDLDERTLEDIADLTDGQYFRAKDKERLEQIYAELDKLEPIEYEEEENKPVTLLYYYPLGAAIGIILLMMFFLTLIKLFKRINQKEESHV</sequence>
<accession>A0ABS9J5F0</accession>
<keyword evidence="1" id="KW-1133">Transmembrane helix</keyword>
<feature type="transmembrane region" description="Helical" evidence="1">
    <location>
        <begin position="63"/>
        <end position="81"/>
    </location>
</feature>